<evidence type="ECO:0000313" key="13">
    <source>
        <dbReference type="RefSeq" id="XP_003737661.1"/>
    </source>
</evidence>
<dbReference type="GO" id="GO:0005789">
    <property type="term" value="C:endoplasmic reticulum membrane"/>
    <property type="evidence" value="ECO:0007669"/>
    <property type="project" value="TreeGrafter"/>
</dbReference>
<keyword evidence="12" id="KW-1185">Reference proteome</keyword>
<evidence type="ECO:0000256" key="5">
    <source>
        <dbReference type="ARBA" id="ARBA00023034"/>
    </source>
</evidence>
<evidence type="ECO:0000256" key="7">
    <source>
        <dbReference type="ARBA" id="ARBA00037078"/>
    </source>
</evidence>
<evidence type="ECO:0000256" key="4">
    <source>
        <dbReference type="ARBA" id="ARBA00022989"/>
    </source>
</evidence>
<evidence type="ECO:0000256" key="6">
    <source>
        <dbReference type="ARBA" id="ARBA00023136"/>
    </source>
</evidence>
<dbReference type="AlphaFoldDB" id="A0AAJ6QMJ9"/>
<dbReference type="SUPFAM" id="SSF58038">
    <property type="entry name" value="SNARE fusion complex"/>
    <property type="match status" value="1"/>
</dbReference>
<evidence type="ECO:0000313" key="12">
    <source>
        <dbReference type="Proteomes" id="UP000694867"/>
    </source>
</evidence>
<protein>
    <submittedName>
        <fullName evidence="13">Golgi SNAP receptor complex member 2</fullName>
    </submittedName>
</protein>
<comment type="function">
    <text evidence="7">Involved in transport of proteins from the cis/medial-Golgi to the trans-Golgi network.</text>
</comment>
<dbReference type="RefSeq" id="XP_003737661.1">
    <property type="nucleotide sequence ID" value="XM_003737613.2"/>
</dbReference>
<keyword evidence="10" id="KW-0175">Coiled coil</keyword>
<dbReference type="CTD" id="38614"/>
<dbReference type="GO" id="GO:0031902">
    <property type="term" value="C:late endosome membrane"/>
    <property type="evidence" value="ECO:0007669"/>
    <property type="project" value="TreeGrafter"/>
</dbReference>
<comment type="similarity">
    <text evidence="9">Belongs to the GOSR2 family.</text>
</comment>
<dbReference type="GO" id="GO:0031201">
    <property type="term" value="C:SNARE complex"/>
    <property type="evidence" value="ECO:0007669"/>
    <property type="project" value="TreeGrafter"/>
</dbReference>
<dbReference type="GO" id="GO:0000149">
    <property type="term" value="F:SNARE binding"/>
    <property type="evidence" value="ECO:0007669"/>
    <property type="project" value="TreeGrafter"/>
</dbReference>
<evidence type="ECO:0000256" key="1">
    <source>
        <dbReference type="ARBA" id="ARBA00022448"/>
    </source>
</evidence>
<dbReference type="GO" id="GO:0015031">
    <property type="term" value="P:protein transport"/>
    <property type="evidence" value="ECO:0007669"/>
    <property type="project" value="UniProtKB-KW"/>
</dbReference>
<dbReference type="PANTHER" id="PTHR21230:SF1">
    <property type="entry name" value="GOLGI SNAP RECEPTOR COMPLEX MEMBER 2"/>
    <property type="match status" value="1"/>
</dbReference>
<dbReference type="Proteomes" id="UP000694867">
    <property type="component" value="Unplaced"/>
</dbReference>
<keyword evidence="6 11" id="KW-0472">Membrane</keyword>
<keyword evidence="3" id="KW-0653">Protein transport</keyword>
<dbReference type="GO" id="GO:0006891">
    <property type="term" value="P:intra-Golgi vesicle-mediated transport"/>
    <property type="evidence" value="ECO:0007669"/>
    <property type="project" value="TreeGrafter"/>
</dbReference>
<evidence type="ECO:0000256" key="8">
    <source>
        <dbReference type="ARBA" id="ARBA00037862"/>
    </source>
</evidence>
<proteinExistence type="inferred from homology"/>
<dbReference type="GeneID" id="100903101"/>
<gene>
    <name evidence="13" type="primary">LOC100903101</name>
</gene>
<name>A0AAJ6QMJ9_9ACAR</name>
<sequence>MEDLYHRTRLTIEKLNGTFQRFDTVGNEEEFDRLVQGEMENIFTSCDRLEILVHKEPASRRHVAKLKVDQLKYDVRHLKAVQENLRRKREERLMQEKNRNELLHRTFRANEDTTIDMDRMLNFHSSAQNANRGVDDLIAHGGSVLENLRHQRSTLKSARKRMLDVVNNLGLSNTVMRLIEKRGTEDRFVLFGGMALTCICMLLIVVYLY</sequence>
<evidence type="ECO:0000256" key="2">
    <source>
        <dbReference type="ARBA" id="ARBA00022692"/>
    </source>
</evidence>
<organism evidence="12 13">
    <name type="scientific">Galendromus occidentalis</name>
    <name type="common">western predatory mite</name>
    <dbReference type="NCBI Taxonomy" id="34638"/>
    <lineage>
        <taxon>Eukaryota</taxon>
        <taxon>Metazoa</taxon>
        <taxon>Ecdysozoa</taxon>
        <taxon>Arthropoda</taxon>
        <taxon>Chelicerata</taxon>
        <taxon>Arachnida</taxon>
        <taxon>Acari</taxon>
        <taxon>Parasitiformes</taxon>
        <taxon>Mesostigmata</taxon>
        <taxon>Gamasina</taxon>
        <taxon>Phytoseioidea</taxon>
        <taxon>Phytoseiidae</taxon>
        <taxon>Typhlodrominae</taxon>
        <taxon>Galendromus</taxon>
    </lineage>
</organism>
<evidence type="ECO:0000256" key="11">
    <source>
        <dbReference type="SAM" id="Phobius"/>
    </source>
</evidence>
<accession>A0AAJ6QMJ9</accession>
<dbReference type="GO" id="GO:0005484">
    <property type="term" value="F:SNAP receptor activity"/>
    <property type="evidence" value="ECO:0007669"/>
    <property type="project" value="InterPro"/>
</dbReference>
<keyword evidence="1" id="KW-0813">Transport</keyword>
<dbReference type="PANTHER" id="PTHR21230">
    <property type="entry name" value="VESICLE TRANSPORT V-SNARE PROTEIN VTI1-RELATED"/>
    <property type="match status" value="1"/>
</dbReference>
<dbReference type="GO" id="GO:0012507">
    <property type="term" value="C:ER to Golgi transport vesicle membrane"/>
    <property type="evidence" value="ECO:0007669"/>
    <property type="project" value="TreeGrafter"/>
</dbReference>
<feature type="transmembrane region" description="Helical" evidence="11">
    <location>
        <begin position="188"/>
        <end position="208"/>
    </location>
</feature>
<dbReference type="Pfam" id="PF12352">
    <property type="entry name" value="V-SNARE_C"/>
    <property type="match status" value="1"/>
</dbReference>
<keyword evidence="4 11" id="KW-1133">Transmembrane helix</keyword>
<evidence type="ECO:0000256" key="10">
    <source>
        <dbReference type="SAM" id="Coils"/>
    </source>
</evidence>
<reference evidence="13" key="1">
    <citation type="submission" date="2025-08" db="UniProtKB">
        <authorList>
            <consortium name="RefSeq"/>
        </authorList>
    </citation>
    <scope>IDENTIFICATION</scope>
</reference>
<dbReference type="GO" id="GO:0006906">
    <property type="term" value="P:vesicle fusion"/>
    <property type="evidence" value="ECO:0007669"/>
    <property type="project" value="TreeGrafter"/>
</dbReference>
<dbReference type="GO" id="GO:0005794">
    <property type="term" value="C:Golgi apparatus"/>
    <property type="evidence" value="ECO:0007669"/>
    <property type="project" value="UniProtKB-SubCell"/>
</dbReference>
<keyword evidence="5" id="KW-0333">Golgi apparatus</keyword>
<dbReference type="Gene3D" id="1.20.5.110">
    <property type="match status" value="1"/>
</dbReference>
<comment type="subcellular location">
    <subcellularLocation>
        <location evidence="8">Golgi apparatus</location>
        <location evidence="8">cis-Golgi network membrane</location>
        <topology evidence="8">Single-pass type IV membrane protein</topology>
    </subcellularLocation>
</comment>
<dbReference type="KEGG" id="goe:100903101"/>
<keyword evidence="2 11" id="KW-0812">Transmembrane</keyword>
<evidence type="ECO:0000256" key="3">
    <source>
        <dbReference type="ARBA" id="ARBA00022927"/>
    </source>
</evidence>
<dbReference type="InterPro" id="IPR027027">
    <property type="entry name" value="GOSR2/Membrin/Bos1"/>
</dbReference>
<dbReference type="CDD" id="cd15863">
    <property type="entry name" value="SNARE_GS27"/>
    <property type="match status" value="1"/>
</dbReference>
<dbReference type="PIRSF" id="PIRSF028865">
    <property type="entry name" value="Membrin-2"/>
    <property type="match status" value="1"/>
</dbReference>
<keyword evidence="13" id="KW-0675">Receptor</keyword>
<evidence type="ECO:0000256" key="9">
    <source>
        <dbReference type="ARBA" id="ARBA00038172"/>
    </source>
</evidence>
<feature type="coiled-coil region" evidence="10">
    <location>
        <begin position="68"/>
        <end position="98"/>
    </location>
</feature>